<feature type="transmembrane region" description="Helical" evidence="1">
    <location>
        <begin position="45"/>
        <end position="68"/>
    </location>
</feature>
<keyword evidence="3" id="KW-1185">Reference proteome</keyword>
<sequence>MDVWVVRAVRAVIVLVIAGLLFVQCVILPLLAVDIAEEEPELAPLRWVVVGIMIAGLLAAEVALVCIWRLLRLARRDAPFSTSAFRDVDVIIGCAAAGAVLAFALGWVLAPGEAVAPGIVAVIGIGGVCCAGIALLVVVMRLLLAKAVTLDTTASALRAELDEVI</sequence>
<dbReference type="EMBL" id="JAHBOH010000001">
    <property type="protein sequence ID" value="MBT0993738.1"/>
    <property type="molecule type" value="Genomic_DNA"/>
</dbReference>
<feature type="transmembrane region" description="Helical" evidence="1">
    <location>
        <begin position="88"/>
        <end position="109"/>
    </location>
</feature>
<keyword evidence="1" id="KW-0812">Transmembrane</keyword>
<keyword evidence="1" id="KW-0472">Membrane</keyword>
<feature type="transmembrane region" description="Helical" evidence="1">
    <location>
        <begin position="12"/>
        <end position="33"/>
    </location>
</feature>
<evidence type="ECO:0000256" key="1">
    <source>
        <dbReference type="SAM" id="Phobius"/>
    </source>
</evidence>
<evidence type="ECO:0000313" key="2">
    <source>
        <dbReference type="EMBL" id="MBT0993738.1"/>
    </source>
</evidence>
<proteinExistence type="predicted"/>
<name>A0ABS5TX57_9CELL</name>
<accession>A0ABS5TX57</accession>
<feature type="transmembrane region" description="Helical" evidence="1">
    <location>
        <begin position="115"/>
        <end position="139"/>
    </location>
</feature>
<dbReference type="Proteomes" id="UP000722125">
    <property type="component" value="Unassembled WGS sequence"/>
</dbReference>
<organism evidence="2 3">
    <name type="scientific">Cellulomonas fulva</name>
    <dbReference type="NCBI Taxonomy" id="2835530"/>
    <lineage>
        <taxon>Bacteria</taxon>
        <taxon>Bacillati</taxon>
        <taxon>Actinomycetota</taxon>
        <taxon>Actinomycetes</taxon>
        <taxon>Micrococcales</taxon>
        <taxon>Cellulomonadaceae</taxon>
        <taxon>Cellulomonas</taxon>
    </lineage>
</organism>
<evidence type="ECO:0000313" key="3">
    <source>
        <dbReference type="Proteomes" id="UP000722125"/>
    </source>
</evidence>
<dbReference type="RefSeq" id="WP_214347805.1">
    <property type="nucleotide sequence ID" value="NZ_JAHBOH010000001.1"/>
</dbReference>
<protein>
    <submittedName>
        <fullName evidence="2">DUF2975 domain-containing protein</fullName>
    </submittedName>
</protein>
<reference evidence="2 3" key="1">
    <citation type="submission" date="2021-05" db="EMBL/GenBank/DDBJ databases">
        <title>Description of Cellulomonas sp. DKR-3 sp. nov.</title>
        <authorList>
            <person name="Dahal R.H."/>
            <person name="Chaudhary D.K."/>
        </authorList>
    </citation>
    <scope>NUCLEOTIDE SEQUENCE [LARGE SCALE GENOMIC DNA]</scope>
    <source>
        <strain evidence="2 3">DKR-3</strain>
    </source>
</reference>
<dbReference type="InterPro" id="IPR021354">
    <property type="entry name" value="DUF2975"/>
</dbReference>
<comment type="caution">
    <text evidence="2">The sequence shown here is derived from an EMBL/GenBank/DDBJ whole genome shotgun (WGS) entry which is preliminary data.</text>
</comment>
<keyword evidence="1" id="KW-1133">Transmembrane helix</keyword>
<dbReference type="Pfam" id="PF11188">
    <property type="entry name" value="DUF2975"/>
    <property type="match status" value="1"/>
</dbReference>
<gene>
    <name evidence="2" type="ORF">KIN34_05495</name>
</gene>